<feature type="region of interest" description="Disordered" evidence="1">
    <location>
        <begin position="151"/>
        <end position="184"/>
    </location>
</feature>
<feature type="compositionally biased region" description="Acidic residues" evidence="1">
    <location>
        <begin position="152"/>
        <end position="170"/>
    </location>
</feature>
<accession>A0AA38R1B6</accession>
<dbReference type="EMBL" id="JANBVN010000310">
    <property type="protein sequence ID" value="KAJ9129729.1"/>
    <property type="molecule type" value="Genomic_DNA"/>
</dbReference>
<organism evidence="2 3">
    <name type="scientific">Coniochaeta hoffmannii</name>
    <dbReference type="NCBI Taxonomy" id="91930"/>
    <lineage>
        <taxon>Eukaryota</taxon>
        <taxon>Fungi</taxon>
        <taxon>Dikarya</taxon>
        <taxon>Ascomycota</taxon>
        <taxon>Pezizomycotina</taxon>
        <taxon>Sordariomycetes</taxon>
        <taxon>Sordariomycetidae</taxon>
        <taxon>Coniochaetales</taxon>
        <taxon>Coniochaetaceae</taxon>
        <taxon>Coniochaeta</taxon>
    </lineage>
</organism>
<feature type="non-terminal residue" evidence="2">
    <location>
        <position position="184"/>
    </location>
</feature>
<proteinExistence type="predicted"/>
<dbReference type="Proteomes" id="UP001174691">
    <property type="component" value="Unassembled WGS sequence"/>
</dbReference>
<comment type="caution">
    <text evidence="2">The sequence shown here is derived from an EMBL/GenBank/DDBJ whole genome shotgun (WGS) entry which is preliminary data.</text>
</comment>
<evidence type="ECO:0000256" key="1">
    <source>
        <dbReference type="SAM" id="MobiDB-lite"/>
    </source>
</evidence>
<evidence type="ECO:0000313" key="3">
    <source>
        <dbReference type="Proteomes" id="UP001174691"/>
    </source>
</evidence>
<name>A0AA38R1B6_9PEZI</name>
<reference evidence="2" key="1">
    <citation type="submission" date="2022-07" db="EMBL/GenBank/DDBJ databases">
        <title>Fungi with potential for degradation of polypropylene.</title>
        <authorList>
            <person name="Gostincar C."/>
        </authorList>
    </citation>
    <scope>NUCLEOTIDE SEQUENCE</scope>
    <source>
        <strain evidence="2">EXF-13287</strain>
    </source>
</reference>
<dbReference type="AlphaFoldDB" id="A0AA38R1B6"/>
<gene>
    <name evidence="2" type="ORF">NKR19_g10216</name>
</gene>
<keyword evidence="3" id="KW-1185">Reference proteome</keyword>
<sequence length="184" mass="21760">MRQRSILSYLASEKAKQSSCFFTLPLEIRMKIYRLCVPSGALFDVREMPTFGAGWHFTNCPDALLNRPPCNAMCRHHFTNPGKDEDAQQLADFRNGQDNYLWEMGELDMECPHDCEHDKLDNEDQLYQYPSLRGITFQEFFETWKANRDGAMSDDDVFSDEEEEKEEEEGEGRRRRRRRQRGRM</sequence>
<protein>
    <submittedName>
        <fullName evidence="2">Uncharacterized protein</fullName>
    </submittedName>
</protein>
<feature type="compositionally biased region" description="Basic residues" evidence="1">
    <location>
        <begin position="173"/>
        <end position="184"/>
    </location>
</feature>
<evidence type="ECO:0000313" key="2">
    <source>
        <dbReference type="EMBL" id="KAJ9129729.1"/>
    </source>
</evidence>